<dbReference type="GO" id="GO:0005634">
    <property type="term" value="C:nucleus"/>
    <property type="evidence" value="ECO:0007669"/>
    <property type="project" value="UniProtKB-SubCell"/>
</dbReference>
<feature type="region of interest" description="Disordered" evidence="7">
    <location>
        <begin position="232"/>
        <end position="255"/>
    </location>
</feature>
<dbReference type="InterPro" id="IPR016177">
    <property type="entry name" value="DNA-bd_dom_sf"/>
</dbReference>
<comment type="caution">
    <text evidence="9">The sequence shown here is derived from an EMBL/GenBank/DDBJ whole genome shotgun (WGS) entry which is preliminary data.</text>
</comment>
<dbReference type="InterPro" id="IPR036955">
    <property type="entry name" value="AP2/ERF_dom_sf"/>
</dbReference>
<gene>
    <name evidence="9" type="ORF">RGQ29_022351</name>
</gene>
<evidence type="ECO:0000256" key="2">
    <source>
        <dbReference type="ARBA" id="ARBA00023015"/>
    </source>
</evidence>
<feature type="domain" description="AP2/ERF" evidence="8">
    <location>
        <begin position="147"/>
        <end position="204"/>
    </location>
</feature>
<dbReference type="CDD" id="cd00018">
    <property type="entry name" value="AP2"/>
    <property type="match status" value="1"/>
</dbReference>
<protein>
    <recommendedName>
        <fullName evidence="8">AP2/ERF domain-containing protein</fullName>
    </recommendedName>
</protein>
<feature type="region of interest" description="Disordered" evidence="7">
    <location>
        <begin position="111"/>
        <end position="152"/>
    </location>
</feature>
<keyword evidence="4" id="KW-0804">Transcription</keyword>
<evidence type="ECO:0000256" key="4">
    <source>
        <dbReference type="ARBA" id="ARBA00023163"/>
    </source>
</evidence>
<keyword evidence="3" id="KW-0238">DNA-binding</keyword>
<dbReference type="EMBL" id="JAXUIC010000006">
    <property type="protein sequence ID" value="KAK4584594.1"/>
    <property type="molecule type" value="Genomic_DNA"/>
</dbReference>
<organism evidence="9 10">
    <name type="scientific">Quercus rubra</name>
    <name type="common">Northern red oak</name>
    <name type="synonym">Quercus borealis</name>
    <dbReference type="NCBI Taxonomy" id="3512"/>
    <lineage>
        <taxon>Eukaryota</taxon>
        <taxon>Viridiplantae</taxon>
        <taxon>Streptophyta</taxon>
        <taxon>Embryophyta</taxon>
        <taxon>Tracheophyta</taxon>
        <taxon>Spermatophyta</taxon>
        <taxon>Magnoliopsida</taxon>
        <taxon>eudicotyledons</taxon>
        <taxon>Gunneridae</taxon>
        <taxon>Pentapetalae</taxon>
        <taxon>rosids</taxon>
        <taxon>fabids</taxon>
        <taxon>Fagales</taxon>
        <taxon>Fagaceae</taxon>
        <taxon>Quercus</taxon>
    </lineage>
</organism>
<keyword evidence="10" id="KW-1185">Reference proteome</keyword>
<feature type="compositionally biased region" description="Low complexity" evidence="7">
    <location>
        <begin position="233"/>
        <end position="242"/>
    </location>
</feature>
<evidence type="ECO:0000259" key="8">
    <source>
        <dbReference type="PROSITE" id="PS51032"/>
    </source>
</evidence>
<evidence type="ECO:0000313" key="10">
    <source>
        <dbReference type="Proteomes" id="UP001324115"/>
    </source>
</evidence>
<dbReference type="Proteomes" id="UP001324115">
    <property type="component" value="Unassembled WGS sequence"/>
</dbReference>
<proteinExistence type="inferred from homology"/>
<evidence type="ECO:0000256" key="3">
    <source>
        <dbReference type="ARBA" id="ARBA00023125"/>
    </source>
</evidence>
<dbReference type="AlphaFoldDB" id="A0AAN7F3J7"/>
<dbReference type="SUPFAM" id="SSF54171">
    <property type="entry name" value="DNA-binding domain"/>
    <property type="match status" value="1"/>
</dbReference>
<dbReference type="GO" id="GO:0009873">
    <property type="term" value="P:ethylene-activated signaling pathway"/>
    <property type="evidence" value="ECO:0007669"/>
    <property type="project" value="InterPro"/>
</dbReference>
<dbReference type="InterPro" id="IPR001471">
    <property type="entry name" value="AP2/ERF_dom"/>
</dbReference>
<evidence type="ECO:0000256" key="7">
    <source>
        <dbReference type="SAM" id="MobiDB-lite"/>
    </source>
</evidence>
<sequence>MLRVGTAYRLAVVQWTLPTRYLYINLLRSIAAFESKLETLLHLSLIPERESLSFCPNSKSQYVMYGFNASKIHRWCPWRARITEEQEQDILVSALKHVVTDRIQGLTPQHHQLLQQQPVPPDAATTSLPSTSKRSSKKKMKNDNEKKYRGVRQRPWGKWASEIRDPREAKRKWLGTFLTAEEAARAYDKAAIEFRGPRAKLNFPMSDYVEKQSEVEQDQHEENPNVNAETMIESETQTVEVVESSDEDSELSDWLTSEELDQLLKDLND</sequence>
<dbReference type="InterPro" id="IPR044808">
    <property type="entry name" value="ERF_plant"/>
</dbReference>
<dbReference type="GO" id="GO:0003677">
    <property type="term" value="F:DNA binding"/>
    <property type="evidence" value="ECO:0007669"/>
    <property type="project" value="UniProtKB-KW"/>
</dbReference>
<dbReference type="Pfam" id="PF00847">
    <property type="entry name" value="AP2"/>
    <property type="match status" value="1"/>
</dbReference>
<evidence type="ECO:0000313" key="9">
    <source>
        <dbReference type="EMBL" id="KAK4584594.1"/>
    </source>
</evidence>
<dbReference type="PANTHER" id="PTHR31190">
    <property type="entry name" value="DNA-BINDING DOMAIN"/>
    <property type="match status" value="1"/>
</dbReference>
<dbReference type="SMART" id="SM00380">
    <property type="entry name" value="AP2"/>
    <property type="match status" value="1"/>
</dbReference>
<dbReference type="FunFam" id="3.30.730.10:FF:000001">
    <property type="entry name" value="Ethylene-responsive transcription factor 2"/>
    <property type="match status" value="1"/>
</dbReference>
<comment type="subcellular location">
    <subcellularLocation>
        <location evidence="1">Nucleus</location>
    </subcellularLocation>
</comment>
<reference evidence="9 10" key="1">
    <citation type="journal article" date="2023" name="G3 (Bethesda)">
        <title>A haplotype-resolved chromosome-scale genome for Quercus rubra L. provides insights into the genetics of adaptive traits for red oak species.</title>
        <authorList>
            <person name="Kapoor B."/>
            <person name="Jenkins J."/>
            <person name="Schmutz J."/>
            <person name="Zhebentyayeva T."/>
            <person name="Kuelheim C."/>
            <person name="Coggeshall M."/>
            <person name="Heim C."/>
            <person name="Lasky J.R."/>
            <person name="Leites L."/>
            <person name="Islam-Faridi N."/>
            <person name="Romero-Severson J."/>
            <person name="DeLeo V.L."/>
            <person name="Lucas S.M."/>
            <person name="Lazic D."/>
            <person name="Gailing O."/>
            <person name="Carlson J."/>
            <person name="Staton M."/>
        </authorList>
    </citation>
    <scope>NUCLEOTIDE SEQUENCE [LARGE SCALE GENOMIC DNA]</scope>
    <source>
        <strain evidence="9">Pseudo-F2</strain>
    </source>
</reference>
<dbReference type="Gene3D" id="3.30.730.10">
    <property type="entry name" value="AP2/ERF domain"/>
    <property type="match status" value="1"/>
</dbReference>
<dbReference type="PANTHER" id="PTHR31190:SF181">
    <property type="entry name" value="OS02G0764700 PROTEIN"/>
    <property type="match status" value="1"/>
</dbReference>
<keyword evidence="5" id="KW-0539">Nucleus</keyword>
<evidence type="ECO:0000256" key="1">
    <source>
        <dbReference type="ARBA" id="ARBA00004123"/>
    </source>
</evidence>
<dbReference type="PROSITE" id="PS51032">
    <property type="entry name" value="AP2_ERF"/>
    <property type="match status" value="1"/>
</dbReference>
<dbReference type="PRINTS" id="PR00367">
    <property type="entry name" value="ETHRSPELEMNT"/>
</dbReference>
<dbReference type="GO" id="GO:0003700">
    <property type="term" value="F:DNA-binding transcription factor activity"/>
    <property type="evidence" value="ECO:0007669"/>
    <property type="project" value="InterPro"/>
</dbReference>
<comment type="similarity">
    <text evidence="6">Belongs to the AP2/ERF transcription factor family. ERF subfamily.</text>
</comment>
<name>A0AAN7F3J7_QUERU</name>
<keyword evidence="2" id="KW-0805">Transcription regulation</keyword>
<evidence type="ECO:0000256" key="5">
    <source>
        <dbReference type="ARBA" id="ARBA00023242"/>
    </source>
</evidence>
<feature type="compositionally biased region" description="Acidic residues" evidence="7">
    <location>
        <begin position="243"/>
        <end position="255"/>
    </location>
</feature>
<accession>A0AAN7F3J7</accession>
<evidence type="ECO:0000256" key="6">
    <source>
        <dbReference type="ARBA" id="ARBA00024343"/>
    </source>
</evidence>